<evidence type="ECO:0000259" key="17">
    <source>
        <dbReference type="PROSITE" id="PS50885"/>
    </source>
</evidence>
<dbReference type="SUPFAM" id="SSF55874">
    <property type="entry name" value="ATPase domain of HSP90 chaperone/DNA topoisomerase II/histidine kinase"/>
    <property type="match status" value="1"/>
</dbReference>
<dbReference type="InterPro" id="IPR036097">
    <property type="entry name" value="HisK_dim/P_sf"/>
</dbReference>
<dbReference type="RefSeq" id="WP_305173486.1">
    <property type="nucleotide sequence ID" value="NZ_JAUUDS010000005.1"/>
</dbReference>
<dbReference type="InterPro" id="IPR050980">
    <property type="entry name" value="2C_sensor_his_kinase"/>
</dbReference>
<dbReference type="PROSITE" id="PS50885">
    <property type="entry name" value="HAMP"/>
    <property type="match status" value="1"/>
</dbReference>
<feature type="transmembrane region" description="Helical" evidence="15">
    <location>
        <begin position="166"/>
        <end position="184"/>
    </location>
</feature>
<evidence type="ECO:0000256" key="4">
    <source>
        <dbReference type="ARBA" id="ARBA00022475"/>
    </source>
</evidence>
<feature type="domain" description="Histidine kinase" evidence="16">
    <location>
        <begin position="244"/>
        <end position="441"/>
    </location>
</feature>
<reference evidence="18 19" key="1">
    <citation type="submission" date="2023-07" db="EMBL/GenBank/DDBJ databases">
        <authorList>
            <person name="Kim M.K."/>
        </authorList>
    </citation>
    <scope>NUCLEOTIDE SEQUENCE [LARGE SCALE GENOMIC DNA]</scope>
    <source>
        <strain evidence="18 19">KR1UV-12</strain>
    </source>
</reference>
<gene>
    <name evidence="18" type="ORF">Q5H91_11175</name>
</gene>
<keyword evidence="13" id="KW-0902">Two-component regulatory system</keyword>
<feature type="domain" description="HAMP" evidence="17">
    <location>
        <begin position="185"/>
        <end position="236"/>
    </location>
</feature>
<evidence type="ECO:0000313" key="18">
    <source>
        <dbReference type="EMBL" id="MDP1027777.1"/>
    </source>
</evidence>
<dbReference type="GO" id="GO:0005524">
    <property type="term" value="F:ATP binding"/>
    <property type="evidence" value="ECO:0007669"/>
    <property type="project" value="UniProtKB-KW"/>
</dbReference>
<keyword evidence="5" id="KW-0997">Cell inner membrane</keyword>
<dbReference type="Gene3D" id="1.10.287.130">
    <property type="match status" value="1"/>
</dbReference>
<evidence type="ECO:0000256" key="10">
    <source>
        <dbReference type="ARBA" id="ARBA00022777"/>
    </source>
</evidence>
<keyword evidence="11 18" id="KW-0067">ATP-binding</keyword>
<dbReference type="InterPro" id="IPR003660">
    <property type="entry name" value="HAMP_dom"/>
</dbReference>
<evidence type="ECO:0000256" key="7">
    <source>
        <dbReference type="ARBA" id="ARBA00022679"/>
    </source>
</evidence>
<protein>
    <recommendedName>
        <fullName evidence="3">histidine kinase</fullName>
        <ecNumber evidence="3">2.7.13.3</ecNumber>
    </recommendedName>
</protein>
<dbReference type="SUPFAM" id="SSF47384">
    <property type="entry name" value="Homodimeric domain of signal transducing histidine kinase"/>
    <property type="match status" value="1"/>
</dbReference>
<keyword evidence="10" id="KW-0418">Kinase</keyword>
<dbReference type="SMART" id="SM00388">
    <property type="entry name" value="HisKA"/>
    <property type="match status" value="1"/>
</dbReference>
<dbReference type="EMBL" id="JAUUDS010000005">
    <property type="protein sequence ID" value="MDP1027777.1"/>
    <property type="molecule type" value="Genomic_DNA"/>
</dbReference>
<evidence type="ECO:0000313" key="19">
    <source>
        <dbReference type="Proteomes" id="UP001230685"/>
    </source>
</evidence>
<keyword evidence="4" id="KW-1003">Cell membrane</keyword>
<dbReference type="InterPro" id="IPR003594">
    <property type="entry name" value="HATPase_dom"/>
</dbReference>
<keyword evidence="6" id="KW-0597">Phosphoprotein</keyword>
<dbReference type="SMART" id="SM00304">
    <property type="entry name" value="HAMP"/>
    <property type="match status" value="2"/>
</dbReference>
<accession>A0ABT9ELC7</accession>
<dbReference type="SMART" id="SM00387">
    <property type="entry name" value="HATPase_c"/>
    <property type="match status" value="1"/>
</dbReference>
<keyword evidence="19" id="KW-1185">Reference proteome</keyword>
<dbReference type="PANTHER" id="PTHR44936:SF5">
    <property type="entry name" value="SENSOR HISTIDINE KINASE ENVZ"/>
    <property type="match status" value="1"/>
</dbReference>
<evidence type="ECO:0000256" key="11">
    <source>
        <dbReference type="ARBA" id="ARBA00022840"/>
    </source>
</evidence>
<evidence type="ECO:0000256" key="8">
    <source>
        <dbReference type="ARBA" id="ARBA00022692"/>
    </source>
</evidence>
<evidence type="ECO:0000256" key="13">
    <source>
        <dbReference type="ARBA" id="ARBA00023012"/>
    </source>
</evidence>
<evidence type="ECO:0000256" key="2">
    <source>
        <dbReference type="ARBA" id="ARBA00004429"/>
    </source>
</evidence>
<sequence>MRRALRLGALHLPRSLLGQIIAILLLTSAIEFGVSAILYERASTFSVRDDEARRLAEHLVIAHRILSERAPAERIAAADELTTSRYVVRWSPRPPLLPPIAPALDGMYDQIVKWEPTLANDGLRLRFASPGSRSVIAGHMRLQDGSWMQFHTREALRTLDLALSRILLALVPALALTTIGGILIRRTLRPLRQLIDAAERIGREHPEPVPERGAGDVRRLTQSFNAMQGRIVRLIDERTRALAAVGHDLRTPLARLRLRMDAMEDGALRRSMQGEVGEMEVMVASLLAFLGGEDDAEGASLVDVAVLCATIADDAQDHGHDVRYAGPDHLDASVRRVGFKRALTNLVGNALHHGQHVEIRLEPTADAIEIRVDDDGPGIPEEALRTVFEPFVRLDAARQRNTTGFGLGLSIVARAISAEGGAVTLVNRPEGGLSARVTIPH</sequence>
<dbReference type="CDD" id="cd06225">
    <property type="entry name" value="HAMP"/>
    <property type="match status" value="1"/>
</dbReference>
<dbReference type="InterPro" id="IPR004358">
    <property type="entry name" value="Sig_transdc_His_kin-like_C"/>
</dbReference>
<dbReference type="Pfam" id="PF00672">
    <property type="entry name" value="HAMP"/>
    <property type="match status" value="1"/>
</dbReference>
<dbReference type="PROSITE" id="PS50109">
    <property type="entry name" value="HIS_KIN"/>
    <property type="match status" value="1"/>
</dbReference>
<dbReference type="Proteomes" id="UP001230685">
    <property type="component" value="Unassembled WGS sequence"/>
</dbReference>
<evidence type="ECO:0000256" key="3">
    <source>
        <dbReference type="ARBA" id="ARBA00012438"/>
    </source>
</evidence>
<dbReference type="InterPro" id="IPR036890">
    <property type="entry name" value="HATPase_C_sf"/>
</dbReference>
<dbReference type="CDD" id="cd00082">
    <property type="entry name" value="HisKA"/>
    <property type="match status" value="1"/>
</dbReference>
<keyword evidence="9" id="KW-0547">Nucleotide-binding</keyword>
<name>A0ABT9ELC7_9SPHN</name>
<evidence type="ECO:0000256" key="15">
    <source>
        <dbReference type="SAM" id="Phobius"/>
    </source>
</evidence>
<comment type="subcellular location">
    <subcellularLocation>
        <location evidence="2">Cell inner membrane</location>
        <topology evidence="2">Multi-pass membrane protein</topology>
    </subcellularLocation>
</comment>
<dbReference type="Gene3D" id="3.30.565.10">
    <property type="entry name" value="Histidine kinase-like ATPase, C-terminal domain"/>
    <property type="match status" value="1"/>
</dbReference>
<evidence type="ECO:0000256" key="9">
    <source>
        <dbReference type="ARBA" id="ARBA00022741"/>
    </source>
</evidence>
<keyword evidence="7" id="KW-0808">Transferase</keyword>
<dbReference type="InterPro" id="IPR005467">
    <property type="entry name" value="His_kinase_dom"/>
</dbReference>
<dbReference type="InterPro" id="IPR003661">
    <property type="entry name" value="HisK_dim/P_dom"/>
</dbReference>
<feature type="transmembrane region" description="Helical" evidence="15">
    <location>
        <begin position="20"/>
        <end position="39"/>
    </location>
</feature>
<evidence type="ECO:0000256" key="14">
    <source>
        <dbReference type="ARBA" id="ARBA00023136"/>
    </source>
</evidence>
<evidence type="ECO:0000256" key="5">
    <source>
        <dbReference type="ARBA" id="ARBA00022519"/>
    </source>
</evidence>
<proteinExistence type="predicted"/>
<comment type="catalytic activity">
    <reaction evidence="1">
        <text>ATP + protein L-histidine = ADP + protein N-phospho-L-histidine.</text>
        <dbReference type="EC" id="2.7.13.3"/>
    </reaction>
</comment>
<evidence type="ECO:0000256" key="12">
    <source>
        <dbReference type="ARBA" id="ARBA00022989"/>
    </source>
</evidence>
<keyword evidence="12 15" id="KW-1133">Transmembrane helix</keyword>
<comment type="caution">
    <text evidence="18">The sequence shown here is derived from an EMBL/GenBank/DDBJ whole genome shotgun (WGS) entry which is preliminary data.</text>
</comment>
<keyword evidence="8 15" id="KW-0812">Transmembrane</keyword>
<dbReference type="PRINTS" id="PR00344">
    <property type="entry name" value="BCTRLSENSOR"/>
</dbReference>
<dbReference type="Pfam" id="PF02518">
    <property type="entry name" value="HATPase_c"/>
    <property type="match status" value="1"/>
</dbReference>
<evidence type="ECO:0000256" key="6">
    <source>
        <dbReference type="ARBA" id="ARBA00022553"/>
    </source>
</evidence>
<evidence type="ECO:0000259" key="16">
    <source>
        <dbReference type="PROSITE" id="PS50109"/>
    </source>
</evidence>
<keyword evidence="14 15" id="KW-0472">Membrane</keyword>
<dbReference type="EC" id="2.7.13.3" evidence="3"/>
<dbReference type="PANTHER" id="PTHR44936">
    <property type="entry name" value="SENSOR PROTEIN CREC"/>
    <property type="match status" value="1"/>
</dbReference>
<evidence type="ECO:0000256" key="1">
    <source>
        <dbReference type="ARBA" id="ARBA00000085"/>
    </source>
</evidence>
<organism evidence="18 19">
    <name type="scientific">Sphingomonas aurea</name>
    <dbReference type="NCBI Taxonomy" id="3063994"/>
    <lineage>
        <taxon>Bacteria</taxon>
        <taxon>Pseudomonadati</taxon>
        <taxon>Pseudomonadota</taxon>
        <taxon>Alphaproteobacteria</taxon>
        <taxon>Sphingomonadales</taxon>
        <taxon>Sphingomonadaceae</taxon>
        <taxon>Sphingomonas</taxon>
    </lineage>
</organism>